<dbReference type="SUPFAM" id="SSF53850">
    <property type="entry name" value="Periplasmic binding protein-like II"/>
    <property type="match status" value="1"/>
</dbReference>
<protein>
    <submittedName>
        <fullName evidence="6">LysR family transcriptional regulator</fullName>
    </submittedName>
</protein>
<dbReference type="PANTHER" id="PTHR30346:SF0">
    <property type="entry name" value="HCA OPERON TRANSCRIPTIONAL ACTIVATOR HCAR"/>
    <property type="match status" value="1"/>
</dbReference>
<evidence type="ECO:0000256" key="2">
    <source>
        <dbReference type="ARBA" id="ARBA00023015"/>
    </source>
</evidence>
<keyword evidence="7" id="KW-1185">Reference proteome</keyword>
<sequence>MSGVELRHLRYFVAVAEELHFGRAAQRLAMAQPPLSTQIRRLEAELGTDLLRRTTRRVELTEAGRAYLHRARAVLDAVAAAEAEARRIGSGLQGSLVVGCVGSATYTLLPRFARTLRDRLPSVAVAFRGEMLVPDQVEALAEGRMDIGLLRPPPAEPWLDLCPLRRDPLVVLAPAGHPFTARRRVTVQDLRTAELVAHAGARGSSMHALVVGMCAEAGFDAPIAHEVVETSTMVTFVAAGLGVAVVPEPAAALALPGVVALPFLGPGDEPVSIELTAATRAADRSPLVDRALAVLRELAGGADRIG</sequence>
<dbReference type="InterPro" id="IPR005119">
    <property type="entry name" value="LysR_subst-bd"/>
</dbReference>
<dbReference type="Gene3D" id="1.10.10.10">
    <property type="entry name" value="Winged helix-like DNA-binding domain superfamily/Winged helix DNA-binding domain"/>
    <property type="match status" value="1"/>
</dbReference>
<dbReference type="CDD" id="cd08414">
    <property type="entry name" value="PBP2_LTTR_aromatics_like"/>
    <property type="match status" value="1"/>
</dbReference>
<dbReference type="Pfam" id="PF03466">
    <property type="entry name" value="LysR_substrate"/>
    <property type="match status" value="1"/>
</dbReference>
<evidence type="ECO:0000256" key="4">
    <source>
        <dbReference type="ARBA" id="ARBA00023163"/>
    </source>
</evidence>
<comment type="similarity">
    <text evidence="1">Belongs to the LysR transcriptional regulatory family.</text>
</comment>
<dbReference type="SUPFAM" id="SSF46785">
    <property type="entry name" value="Winged helix' DNA-binding domain"/>
    <property type="match status" value="1"/>
</dbReference>
<keyword evidence="2" id="KW-0805">Transcription regulation</keyword>
<feature type="domain" description="HTH lysR-type" evidence="5">
    <location>
        <begin position="4"/>
        <end position="61"/>
    </location>
</feature>
<proteinExistence type="inferred from homology"/>
<dbReference type="Proteomes" id="UP001364211">
    <property type="component" value="Unassembled WGS sequence"/>
</dbReference>
<keyword evidence="4" id="KW-0804">Transcription</keyword>
<dbReference type="PROSITE" id="PS50931">
    <property type="entry name" value="HTH_LYSR"/>
    <property type="match status" value="1"/>
</dbReference>
<dbReference type="InterPro" id="IPR000847">
    <property type="entry name" value="LysR_HTH_N"/>
</dbReference>
<reference evidence="6 7" key="1">
    <citation type="submission" date="2024-03" db="EMBL/GenBank/DDBJ databases">
        <title>Draft genome sequence of Pseudonocardia sp. DW16-2.</title>
        <authorList>
            <person name="Duangmal K."/>
        </authorList>
    </citation>
    <scope>NUCLEOTIDE SEQUENCE [LARGE SCALE GENOMIC DNA]</scope>
    <source>
        <strain evidence="6 7">DW16-2</strain>
    </source>
</reference>
<dbReference type="PRINTS" id="PR00039">
    <property type="entry name" value="HTHLYSR"/>
</dbReference>
<gene>
    <name evidence="6" type="ORF">WJX68_04285</name>
</gene>
<name>A0ABU8T2F7_9PSEU</name>
<dbReference type="PANTHER" id="PTHR30346">
    <property type="entry name" value="TRANSCRIPTIONAL DUAL REGULATOR HCAR-RELATED"/>
    <property type="match status" value="1"/>
</dbReference>
<evidence type="ECO:0000256" key="3">
    <source>
        <dbReference type="ARBA" id="ARBA00023125"/>
    </source>
</evidence>
<dbReference type="RefSeq" id="WP_340286267.1">
    <property type="nucleotide sequence ID" value="NZ_JBBJUP010000003.1"/>
</dbReference>
<organism evidence="6 7">
    <name type="scientific">Pseudonocardia spirodelae</name>
    <dbReference type="NCBI Taxonomy" id="3133431"/>
    <lineage>
        <taxon>Bacteria</taxon>
        <taxon>Bacillati</taxon>
        <taxon>Actinomycetota</taxon>
        <taxon>Actinomycetes</taxon>
        <taxon>Pseudonocardiales</taxon>
        <taxon>Pseudonocardiaceae</taxon>
        <taxon>Pseudonocardia</taxon>
    </lineage>
</organism>
<evidence type="ECO:0000259" key="5">
    <source>
        <dbReference type="PROSITE" id="PS50931"/>
    </source>
</evidence>
<evidence type="ECO:0000313" key="6">
    <source>
        <dbReference type="EMBL" id="MEJ8278143.1"/>
    </source>
</evidence>
<dbReference type="EMBL" id="JBBJUP010000003">
    <property type="protein sequence ID" value="MEJ8278143.1"/>
    <property type="molecule type" value="Genomic_DNA"/>
</dbReference>
<evidence type="ECO:0000313" key="7">
    <source>
        <dbReference type="Proteomes" id="UP001364211"/>
    </source>
</evidence>
<accession>A0ABU8T2F7</accession>
<keyword evidence="3" id="KW-0238">DNA-binding</keyword>
<evidence type="ECO:0000256" key="1">
    <source>
        <dbReference type="ARBA" id="ARBA00009437"/>
    </source>
</evidence>
<dbReference type="InterPro" id="IPR036388">
    <property type="entry name" value="WH-like_DNA-bd_sf"/>
</dbReference>
<dbReference type="Pfam" id="PF00126">
    <property type="entry name" value="HTH_1"/>
    <property type="match status" value="1"/>
</dbReference>
<dbReference type="Gene3D" id="3.40.190.10">
    <property type="entry name" value="Periplasmic binding protein-like II"/>
    <property type="match status" value="2"/>
</dbReference>
<dbReference type="InterPro" id="IPR036390">
    <property type="entry name" value="WH_DNA-bd_sf"/>
</dbReference>
<comment type="caution">
    <text evidence="6">The sequence shown here is derived from an EMBL/GenBank/DDBJ whole genome shotgun (WGS) entry which is preliminary data.</text>
</comment>